<sequence>MIVVTRLNGSQFALNPDLLERVQATPDTTLFMVGGASYVVQESVGEVIEAVARARAHVLALASELRTPGPDRTHLRAVSPLTEENT</sequence>
<organism evidence="1 2">
    <name type="scientific">Sinomonas halotolerans</name>
    <dbReference type="NCBI Taxonomy" id="1644133"/>
    <lineage>
        <taxon>Bacteria</taxon>
        <taxon>Bacillati</taxon>
        <taxon>Actinomycetota</taxon>
        <taxon>Actinomycetes</taxon>
        <taxon>Micrococcales</taxon>
        <taxon>Micrococcaceae</taxon>
        <taxon>Sinomonas</taxon>
    </lineage>
</organism>
<dbReference type="RefSeq" id="WP_345884280.1">
    <property type="nucleotide sequence ID" value="NZ_JBDFRB010000005.1"/>
</dbReference>
<dbReference type="PANTHER" id="PTHR39185">
    <property type="entry name" value="SWARMING MOTILITY PROTEIN SWRD"/>
    <property type="match status" value="1"/>
</dbReference>
<gene>
    <name evidence="1" type="ORF">ABCQ75_07235</name>
</gene>
<proteinExistence type="predicted"/>
<dbReference type="InterPro" id="IPR009384">
    <property type="entry name" value="SwrD-like"/>
</dbReference>
<accession>A0ABU9WYS0</accession>
<dbReference type="PANTHER" id="PTHR39185:SF1">
    <property type="entry name" value="SWARMING MOTILITY PROTEIN SWRD"/>
    <property type="match status" value="1"/>
</dbReference>
<dbReference type="Pfam" id="PF06289">
    <property type="entry name" value="FlbD"/>
    <property type="match status" value="1"/>
</dbReference>
<comment type="caution">
    <text evidence="1">The sequence shown here is derived from an EMBL/GenBank/DDBJ whole genome shotgun (WGS) entry which is preliminary data.</text>
</comment>
<keyword evidence="1" id="KW-0966">Cell projection</keyword>
<keyword evidence="1" id="KW-0282">Flagellum</keyword>
<dbReference type="EMBL" id="JBDFRB010000005">
    <property type="protein sequence ID" value="MEN2744331.1"/>
    <property type="molecule type" value="Genomic_DNA"/>
</dbReference>
<keyword evidence="1" id="KW-0969">Cilium</keyword>
<reference evidence="1 2" key="1">
    <citation type="submission" date="2024-05" db="EMBL/GenBank/DDBJ databases">
        <title>Sinomonas sp. nov., isolated from a waste landfill.</title>
        <authorList>
            <person name="Zhao Y."/>
        </authorList>
    </citation>
    <scope>NUCLEOTIDE SEQUENCE [LARGE SCALE GENOMIC DNA]</scope>
    <source>
        <strain evidence="1 2">CCTCC AB2014300</strain>
    </source>
</reference>
<dbReference type="Proteomes" id="UP001422074">
    <property type="component" value="Unassembled WGS sequence"/>
</dbReference>
<keyword evidence="2" id="KW-1185">Reference proteome</keyword>
<name>A0ABU9WYS0_9MICC</name>
<protein>
    <submittedName>
        <fullName evidence="1">Flagellar FlbD family protein</fullName>
    </submittedName>
</protein>
<evidence type="ECO:0000313" key="2">
    <source>
        <dbReference type="Proteomes" id="UP001422074"/>
    </source>
</evidence>
<evidence type="ECO:0000313" key="1">
    <source>
        <dbReference type="EMBL" id="MEN2744331.1"/>
    </source>
</evidence>